<comment type="caution">
    <text evidence="1">The sequence shown here is derived from an EMBL/GenBank/DDBJ whole genome shotgun (WGS) entry which is preliminary data.</text>
</comment>
<evidence type="ECO:0000313" key="2">
    <source>
        <dbReference type="Proteomes" id="UP000641152"/>
    </source>
</evidence>
<keyword evidence="2" id="KW-1185">Reference proteome</keyword>
<name>A0ABR9D9Z8_9GAMM</name>
<dbReference type="InterPro" id="IPR011990">
    <property type="entry name" value="TPR-like_helical_dom_sf"/>
</dbReference>
<dbReference type="Gene3D" id="1.25.40.10">
    <property type="entry name" value="Tetratricopeptide repeat domain"/>
    <property type="match status" value="1"/>
</dbReference>
<dbReference type="EMBL" id="JACXST010000001">
    <property type="protein sequence ID" value="MBD9359908.1"/>
    <property type="molecule type" value="Genomic_DNA"/>
</dbReference>
<protein>
    <submittedName>
        <fullName evidence="1">2-hydroxyacyl-CoA dehydratase</fullName>
    </submittedName>
</protein>
<gene>
    <name evidence="1" type="ORF">EBB_04965</name>
</gene>
<proteinExistence type="predicted"/>
<organism evidence="1 2">
    <name type="scientific">Methylomonas fluvii</name>
    <dbReference type="NCBI Taxonomy" id="1854564"/>
    <lineage>
        <taxon>Bacteria</taxon>
        <taxon>Pseudomonadati</taxon>
        <taxon>Pseudomonadota</taxon>
        <taxon>Gammaproteobacteria</taxon>
        <taxon>Methylococcales</taxon>
        <taxon>Methylococcaceae</taxon>
        <taxon>Methylomonas</taxon>
    </lineage>
</organism>
<reference evidence="1 2" key="1">
    <citation type="submission" date="2020-09" db="EMBL/GenBank/DDBJ databases">
        <title>Methylomonas albis sp. nov. and Methylomonas fluvii sp. nov.: Two cold-adapted methanotrophs from the River Elbe and an amended description of Methylovulum psychrotolerans strain Eb1.</title>
        <authorList>
            <person name="Bussmann I.K."/>
            <person name="Klings K.-W."/>
            <person name="Warnstedt J."/>
            <person name="Hoppert M."/>
            <person name="Saborowski A."/>
            <person name="Horn F."/>
            <person name="Liebner S."/>
        </authorList>
    </citation>
    <scope>NUCLEOTIDE SEQUENCE [LARGE SCALE GENOMIC DNA]</scope>
    <source>
        <strain evidence="1 2">EbB</strain>
    </source>
</reference>
<sequence>MTHSDSQPGSKYSVETANGPIGQRVAALQREAGKCKGAELPAAVACLQEAAELMRQHPSSYSLSQWLSLPLVLQQVGRFEEAIEEFHRLLDEVEERVKNEAPRQIPTIRQKFVHLNYFQIYDQMSLACKRQELVNQAQQYALLASQHYQVFLDLSVESYYYKSTHERPDVTDN</sequence>
<dbReference type="RefSeq" id="WP_192392733.1">
    <property type="nucleotide sequence ID" value="NZ_CAJHIU010000001.1"/>
</dbReference>
<evidence type="ECO:0000313" key="1">
    <source>
        <dbReference type="EMBL" id="MBD9359908.1"/>
    </source>
</evidence>
<dbReference type="Proteomes" id="UP000641152">
    <property type="component" value="Unassembled WGS sequence"/>
</dbReference>
<accession>A0ABR9D9Z8</accession>
<dbReference type="SUPFAM" id="SSF48452">
    <property type="entry name" value="TPR-like"/>
    <property type="match status" value="1"/>
</dbReference>